<evidence type="ECO:0000313" key="8">
    <source>
        <dbReference type="Proteomes" id="UP000827092"/>
    </source>
</evidence>
<accession>A0AAV6VJR9</accession>
<feature type="signal peptide" evidence="6">
    <location>
        <begin position="1"/>
        <end position="19"/>
    </location>
</feature>
<dbReference type="InterPro" id="IPR042269">
    <property type="entry name" value="Ser_carbopepase_S28_SKS"/>
</dbReference>
<organism evidence="7 8">
    <name type="scientific">Oedothorax gibbosus</name>
    <dbReference type="NCBI Taxonomy" id="931172"/>
    <lineage>
        <taxon>Eukaryota</taxon>
        <taxon>Metazoa</taxon>
        <taxon>Ecdysozoa</taxon>
        <taxon>Arthropoda</taxon>
        <taxon>Chelicerata</taxon>
        <taxon>Arachnida</taxon>
        <taxon>Araneae</taxon>
        <taxon>Araneomorphae</taxon>
        <taxon>Entelegynae</taxon>
        <taxon>Araneoidea</taxon>
        <taxon>Linyphiidae</taxon>
        <taxon>Erigoninae</taxon>
        <taxon>Oedothorax</taxon>
    </lineage>
</organism>
<proteinExistence type="inferred from homology"/>
<keyword evidence="5" id="KW-0325">Glycoprotein</keyword>
<dbReference type="GO" id="GO:0008239">
    <property type="term" value="F:dipeptidyl-peptidase activity"/>
    <property type="evidence" value="ECO:0007669"/>
    <property type="project" value="TreeGrafter"/>
</dbReference>
<dbReference type="Gene3D" id="3.40.50.1820">
    <property type="entry name" value="alpha/beta hydrolase"/>
    <property type="match status" value="1"/>
</dbReference>
<dbReference type="GO" id="GO:0006508">
    <property type="term" value="P:proteolysis"/>
    <property type="evidence" value="ECO:0007669"/>
    <property type="project" value="UniProtKB-KW"/>
</dbReference>
<dbReference type="EMBL" id="JAFNEN010000074">
    <property type="protein sequence ID" value="KAG8196149.1"/>
    <property type="molecule type" value="Genomic_DNA"/>
</dbReference>
<dbReference type="InterPro" id="IPR029058">
    <property type="entry name" value="AB_hydrolase_fold"/>
</dbReference>
<comment type="similarity">
    <text evidence="1">Belongs to the peptidase S28 family.</text>
</comment>
<sequence>MVFQYAVVCLIGLIVGSCAEDYSYVEGYFDQKIDHFNFVAHGNETYKQRYLYNDTWWDQESGPIFFYAGNEGDIEGFWKNSGFVFRAAQQFHALVVFAEHRYYGKSLPFGEKSFTGNNIGLLSIEHALADYAFFLKSFKKTFKAEKCPVVAFGGSYGGMLAFYMRLKYPNIIIGAIAASAPIYQVAGKLSGNIFFKGVTKDFHDVSPVCEATVRSAFNQLEKWSQLGKKGYSEIAQTFHLCKPLRNAADYEHLLLWIRNSFVMGAMMDYPYPASFMGNFPAFPVKVMCNLLQSAVRPADGLYAAAALFYNATQDMNCFDIYNEYIYCSDPTGCGLGNDATAWNYQACTEINLEGETNGVTDMFPVLKFNSSMRDSYCLNTFNVLPRRDFLDVVYWGDDVSAASNIVFSNGNLDPWAAGGVLQNVSDSVVAVIVDGGAHHLDLREDNPLDPQSVRDARSFELANINKWLRNYYWNN</sequence>
<keyword evidence="2" id="KW-0645">Protease</keyword>
<protein>
    <recommendedName>
        <fullName evidence="9">Dipeptidyl peptidase 2</fullName>
    </recommendedName>
</protein>
<dbReference type="PANTHER" id="PTHR11010:SF107">
    <property type="entry name" value="DIPEPTIDYL PEPTIDASE 2"/>
    <property type="match status" value="1"/>
</dbReference>
<reference evidence="7 8" key="1">
    <citation type="journal article" date="2022" name="Nat. Ecol. Evol.">
        <title>A masculinizing supergene underlies an exaggerated male reproductive morph in a spider.</title>
        <authorList>
            <person name="Hendrickx F."/>
            <person name="De Corte Z."/>
            <person name="Sonet G."/>
            <person name="Van Belleghem S.M."/>
            <person name="Kostlbacher S."/>
            <person name="Vangestel C."/>
        </authorList>
    </citation>
    <scope>NUCLEOTIDE SEQUENCE [LARGE SCALE GENOMIC DNA]</scope>
    <source>
        <strain evidence="7">W744_W776</strain>
    </source>
</reference>
<name>A0AAV6VJR9_9ARAC</name>
<dbReference type="AlphaFoldDB" id="A0AAV6VJR9"/>
<feature type="chain" id="PRO_5043820833" description="Dipeptidyl peptidase 2" evidence="6">
    <location>
        <begin position="20"/>
        <end position="475"/>
    </location>
</feature>
<evidence type="ECO:0000256" key="6">
    <source>
        <dbReference type="SAM" id="SignalP"/>
    </source>
</evidence>
<dbReference type="InterPro" id="IPR008758">
    <property type="entry name" value="Peptidase_S28"/>
</dbReference>
<keyword evidence="3 6" id="KW-0732">Signal</keyword>
<evidence type="ECO:0000256" key="5">
    <source>
        <dbReference type="ARBA" id="ARBA00023180"/>
    </source>
</evidence>
<keyword evidence="8" id="KW-1185">Reference proteome</keyword>
<dbReference type="GO" id="GO:0070008">
    <property type="term" value="F:serine-type exopeptidase activity"/>
    <property type="evidence" value="ECO:0007669"/>
    <property type="project" value="InterPro"/>
</dbReference>
<dbReference type="Gene3D" id="1.20.120.980">
    <property type="entry name" value="Serine carboxypeptidase S28, SKS domain"/>
    <property type="match status" value="1"/>
</dbReference>
<comment type="caution">
    <text evidence="7">The sequence shown here is derived from an EMBL/GenBank/DDBJ whole genome shotgun (WGS) entry which is preliminary data.</text>
</comment>
<evidence type="ECO:0008006" key="9">
    <source>
        <dbReference type="Google" id="ProtNLM"/>
    </source>
</evidence>
<evidence type="ECO:0000313" key="7">
    <source>
        <dbReference type="EMBL" id="KAG8196149.1"/>
    </source>
</evidence>
<keyword evidence="4" id="KW-0378">Hydrolase</keyword>
<dbReference type="Proteomes" id="UP000827092">
    <property type="component" value="Unassembled WGS sequence"/>
</dbReference>
<evidence type="ECO:0000256" key="4">
    <source>
        <dbReference type="ARBA" id="ARBA00022801"/>
    </source>
</evidence>
<dbReference type="PANTHER" id="PTHR11010">
    <property type="entry name" value="PROTEASE S28 PRO-X CARBOXYPEPTIDASE-RELATED"/>
    <property type="match status" value="1"/>
</dbReference>
<evidence type="ECO:0000256" key="1">
    <source>
        <dbReference type="ARBA" id="ARBA00011079"/>
    </source>
</evidence>
<gene>
    <name evidence="7" type="ORF">JTE90_007881</name>
</gene>
<evidence type="ECO:0000256" key="3">
    <source>
        <dbReference type="ARBA" id="ARBA00022729"/>
    </source>
</evidence>
<dbReference type="SUPFAM" id="SSF53474">
    <property type="entry name" value="alpha/beta-Hydrolases"/>
    <property type="match status" value="1"/>
</dbReference>
<dbReference type="FunFam" id="1.20.120.980:FF:000001">
    <property type="entry name" value="Dipeptidyl peptidase 7"/>
    <property type="match status" value="1"/>
</dbReference>
<evidence type="ECO:0000256" key="2">
    <source>
        <dbReference type="ARBA" id="ARBA00022670"/>
    </source>
</evidence>
<dbReference type="Pfam" id="PF05577">
    <property type="entry name" value="Peptidase_S28"/>
    <property type="match status" value="1"/>
</dbReference>